<dbReference type="KEGG" id="spii:G7077_02445"/>
<dbReference type="InterPro" id="IPR029057">
    <property type="entry name" value="PRTase-like"/>
</dbReference>
<proteinExistence type="inferred from homology"/>
<accession>A0A6G7YT28</accession>
<evidence type="ECO:0000313" key="4">
    <source>
        <dbReference type="Proteomes" id="UP000503222"/>
    </source>
</evidence>
<dbReference type="Proteomes" id="UP000503222">
    <property type="component" value="Chromosome"/>
</dbReference>
<protein>
    <submittedName>
        <fullName evidence="3">ComF family protein</fullName>
    </submittedName>
</protein>
<dbReference type="Pfam" id="PF18912">
    <property type="entry name" value="DZR_2"/>
    <property type="match status" value="1"/>
</dbReference>
<reference evidence="3 4" key="1">
    <citation type="submission" date="2020-03" db="EMBL/GenBank/DDBJ databases">
        <title>Sphingomonas sp. nov., isolated from fish.</title>
        <authorList>
            <person name="Hyun D.-W."/>
            <person name="Bae J.-W."/>
        </authorList>
    </citation>
    <scope>NUCLEOTIDE SEQUENCE [LARGE SCALE GENOMIC DNA]</scope>
    <source>
        <strain evidence="3 4">HDW15B</strain>
    </source>
</reference>
<feature type="domain" description="Double zinc ribbon" evidence="2">
    <location>
        <begin position="2"/>
        <end position="59"/>
    </location>
</feature>
<dbReference type="Gene3D" id="3.40.50.2020">
    <property type="match status" value="1"/>
</dbReference>
<dbReference type="PANTHER" id="PTHR47505:SF1">
    <property type="entry name" value="DNA UTILIZATION PROTEIN YHGH"/>
    <property type="match status" value="1"/>
</dbReference>
<evidence type="ECO:0000259" key="2">
    <source>
        <dbReference type="Pfam" id="PF18912"/>
    </source>
</evidence>
<organism evidence="3 4">
    <name type="scientific">Sphingomonas piscis</name>
    <dbReference type="NCBI Taxonomy" id="2714943"/>
    <lineage>
        <taxon>Bacteria</taxon>
        <taxon>Pseudomonadati</taxon>
        <taxon>Pseudomonadota</taxon>
        <taxon>Alphaproteobacteria</taxon>
        <taxon>Sphingomonadales</taxon>
        <taxon>Sphingomonadaceae</taxon>
        <taxon>Sphingomonas</taxon>
    </lineage>
</organism>
<dbReference type="AlphaFoldDB" id="A0A6G7YT28"/>
<name>A0A6G7YT28_9SPHN</name>
<dbReference type="InterPro" id="IPR051910">
    <property type="entry name" value="ComF/GntX_DNA_util-trans"/>
</dbReference>
<dbReference type="SUPFAM" id="SSF53271">
    <property type="entry name" value="PRTase-like"/>
    <property type="match status" value="1"/>
</dbReference>
<evidence type="ECO:0000256" key="1">
    <source>
        <dbReference type="ARBA" id="ARBA00008007"/>
    </source>
</evidence>
<keyword evidence="4" id="KW-1185">Reference proteome</keyword>
<dbReference type="InterPro" id="IPR044005">
    <property type="entry name" value="DZR_2"/>
</dbReference>
<comment type="similarity">
    <text evidence="1">Belongs to the ComF/GntX family.</text>
</comment>
<dbReference type="PANTHER" id="PTHR47505">
    <property type="entry name" value="DNA UTILIZATION PROTEIN YHGH"/>
    <property type="match status" value="1"/>
</dbReference>
<evidence type="ECO:0000313" key="3">
    <source>
        <dbReference type="EMBL" id="QIK79884.1"/>
    </source>
</evidence>
<dbReference type="CDD" id="cd06223">
    <property type="entry name" value="PRTases_typeI"/>
    <property type="match status" value="1"/>
</dbReference>
<dbReference type="InterPro" id="IPR000836">
    <property type="entry name" value="PRTase_dom"/>
</dbReference>
<dbReference type="EMBL" id="CP049869">
    <property type="protein sequence ID" value="QIK79884.1"/>
    <property type="molecule type" value="Genomic_DNA"/>
</dbReference>
<gene>
    <name evidence="3" type="ORF">G7077_02445</name>
</gene>
<sequence length="231" mass="25162">MVLDFALPPRCPACGVITDELHAFCATCWPSIHFLGDGGCDTCGLPLEGTEADRCGRCLAEPPKIDRMRGAVGYDDVTRSLAIRLKYGRKVALARTMAKYLAPLLKGEQVLIVPVPLHRGRLWNRGFNQAQLIAREVARVAHAPIAPLALRRVKRTPSLRGLSGRQRRQAVRAAFIADPAQVSGRRIVIIDDVLTTGSTADSCAQALRKAGAGPIELLSWARVVRPVDIMR</sequence>